<reference evidence="5" key="1">
    <citation type="submission" date="2022-10" db="EMBL/GenBank/DDBJ databases">
        <title>Novel sulphate-reducing endosymbionts in the free-living metamonad Anaeramoeba.</title>
        <authorList>
            <person name="Jerlstrom-Hultqvist J."/>
            <person name="Cepicka I."/>
            <person name="Gallot-Lavallee L."/>
            <person name="Salas-Leiva D."/>
            <person name="Curtis B.A."/>
            <person name="Zahonova K."/>
            <person name="Pipaliya S."/>
            <person name="Dacks J."/>
            <person name="Roger A.J."/>
        </authorList>
    </citation>
    <scope>NUCLEOTIDE SEQUENCE</scope>
    <source>
        <strain evidence="5">BMAN</strain>
    </source>
</reference>
<dbReference type="SUPFAM" id="SSF69572">
    <property type="entry name" value="Activating enzymes of the ubiquitin-like proteins"/>
    <property type="match status" value="1"/>
</dbReference>
<dbReference type="GO" id="GO:0005524">
    <property type="term" value="F:ATP binding"/>
    <property type="evidence" value="ECO:0007669"/>
    <property type="project" value="UniProtKB-KW"/>
</dbReference>
<keyword evidence="5" id="KW-0548">Nucleotidyltransferase</keyword>
<sequence>MIQDNFQRYQRQTILPNFGQESQQKLLNSSCLVVGAGGLGSPVILYLASAGIGKIGIVDFDVVDVSNLQRQIIHSEERINQNKAKSAQKTVELLNSEIKCEIFEEKITEENANEIISKFDIVVSCVDSYDSRYEINKVCSNLNKPMISGSVNGWQGQITTLCYKDGPCFNCLYPEKPKTLVETNGIIGPVAGFIGSLQAIETIKILIGQSPNYHLKMGIFDGENGNFRIMKIRGKQKNCKVCGIKKEEDQK</sequence>
<keyword evidence="3" id="KW-0067">ATP-binding</keyword>
<evidence type="ECO:0000256" key="2">
    <source>
        <dbReference type="ARBA" id="ARBA00022741"/>
    </source>
</evidence>
<protein>
    <submittedName>
        <fullName evidence="5">Adenylyltransferase and sulfurtransferase mocs3</fullName>
    </submittedName>
</protein>
<dbReference type="Pfam" id="PF00899">
    <property type="entry name" value="ThiF"/>
    <property type="match status" value="1"/>
</dbReference>
<dbReference type="OMA" id="EVACATM"/>
<dbReference type="Gene3D" id="3.40.50.720">
    <property type="entry name" value="NAD(P)-binding Rossmann-like Domain"/>
    <property type="match status" value="1"/>
</dbReference>
<evidence type="ECO:0000259" key="4">
    <source>
        <dbReference type="Pfam" id="PF00899"/>
    </source>
</evidence>
<dbReference type="InterPro" id="IPR035985">
    <property type="entry name" value="Ubiquitin-activating_enz"/>
</dbReference>
<dbReference type="Proteomes" id="UP001149090">
    <property type="component" value="Unassembled WGS sequence"/>
</dbReference>
<dbReference type="GO" id="GO:0004792">
    <property type="term" value="F:thiosulfate-cyanide sulfurtransferase activity"/>
    <property type="evidence" value="ECO:0007669"/>
    <property type="project" value="TreeGrafter"/>
</dbReference>
<dbReference type="OrthoDB" id="10261062at2759"/>
<evidence type="ECO:0000256" key="1">
    <source>
        <dbReference type="ARBA" id="ARBA00022679"/>
    </source>
</evidence>
<comment type="caution">
    <text evidence="5">The sequence shown here is derived from an EMBL/GenBank/DDBJ whole genome shotgun (WGS) entry which is preliminary data.</text>
</comment>
<feature type="domain" description="THIF-type NAD/FAD binding fold" evidence="4">
    <location>
        <begin position="9"/>
        <end position="241"/>
    </location>
</feature>
<evidence type="ECO:0000313" key="5">
    <source>
        <dbReference type="EMBL" id="KAJ5068319.1"/>
    </source>
</evidence>
<dbReference type="InterPro" id="IPR045886">
    <property type="entry name" value="ThiF/MoeB/HesA"/>
</dbReference>
<dbReference type="GO" id="GO:0042292">
    <property type="term" value="F:URM1 activating enzyme activity"/>
    <property type="evidence" value="ECO:0007669"/>
    <property type="project" value="TreeGrafter"/>
</dbReference>
<organism evidence="5 6">
    <name type="scientific">Anaeramoeba ignava</name>
    <name type="common">Anaerobic marine amoeba</name>
    <dbReference type="NCBI Taxonomy" id="1746090"/>
    <lineage>
        <taxon>Eukaryota</taxon>
        <taxon>Metamonada</taxon>
        <taxon>Anaeramoebidae</taxon>
        <taxon>Anaeramoeba</taxon>
    </lineage>
</organism>
<dbReference type="PANTHER" id="PTHR10953:SF102">
    <property type="entry name" value="ADENYLYLTRANSFERASE AND SULFURTRANSFERASE MOCS3"/>
    <property type="match status" value="1"/>
</dbReference>
<dbReference type="InterPro" id="IPR000594">
    <property type="entry name" value="ThiF_NAD_FAD-bd"/>
</dbReference>
<accession>A0A9Q0R5U4</accession>
<dbReference type="PANTHER" id="PTHR10953">
    <property type="entry name" value="UBIQUITIN-ACTIVATING ENZYME E1"/>
    <property type="match status" value="1"/>
</dbReference>
<name>A0A9Q0R5U4_ANAIG</name>
<dbReference type="FunFam" id="3.40.50.720:FF:000033">
    <property type="entry name" value="Adenylyltransferase and sulfurtransferase MOCS3"/>
    <property type="match status" value="1"/>
</dbReference>
<dbReference type="GO" id="GO:0005737">
    <property type="term" value="C:cytoplasm"/>
    <property type="evidence" value="ECO:0007669"/>
    <property type="project" value="TreeGrafter"/>
</dbReference>
<keyword evidence="6" id="KW-1185">Reference proteome</keyword>
<keyword evidence="2" id="KW-0547">Nucleotide-binding</keyword>
<evidence type="ECO:0000256" key="3">
    <source>
        <dbReference type="ARBA" id="ARBA00022840"/>
    </source>
</evidence>
<dbReference type="EMBL" id="JAPDFW010000117">
    <property type="protein sequence ID" value="KAJ5068319.1"/>
    <property type="molecule type" value="Genomic_DNA"/>
</dbReference>
<gene>
    <name evidence="5" type="ORF">M0811_12431</name>
</gene>
<dbReference type="AlphaFoldDB" id="A0A9Q0R5U4"/>
<proteinExistence type="predicted"/>
<dbReference type="GO" id="GO:0016779">
    <property type="term" value="F:nucleotidyltransferase activity"/>
    <property type="evidence" value="ECO:0007669"/>
    <property type="project" value="UniProtKB-KW"/>
</dbReference>
<keyword evidence="1" id="KW-0808">Transferase</keyword>
<evidence type="ECO:0000313" key="6">
    <source>
        <dbReference type="Proteomes" id="UP001149090"/>
    </source>
</evidence>
<dbReference type="CDD" id="cd00757">
    <property type="entry name" value="ThiF_MoeB_HesA_family"/>
    <property type="match status" value="1"/>
</dbReference>